<dbReference type="AlphaFoldDB" id="A0A699H0I4"/>
<keyword evidence="3" id="KW-0808">Transferase</keyword>
<dbReference type="EMBL" id="BKCJ010090903">
    <property type="protein sequence ID" value="GEX12658.1"/>
    <property type="molecule type" value="Genomic_DNA"/>
</dbReference>
<organism evidence="3">
    <name type="scientific">Tanacetum cinerariifolium</name>
    <name type="common">Dalmatian daisy</name>
    <name type="synonym">Chrysanthemum cinerariifolium</name>
    <dbReference type="NCBI Taxonomy" id="118510"/>
    <lineage>
        <taxon>Eukaryota</taxon>
        <taxon>Viridiplantae</taxon>
        <taxon>Streptophyta</taxon>
        <taxon>Embryophyta</taxon>
        <taxon>Tracheophyta</taxon>
        <taxon>Spermatophyta</taxon>
        <taxon>Magnoliopsida</taxon>
        <taxon>eudicotyledons</taxon>
        <taxon>Gunneridae</taxon>
        <taxon>Pentapetalae</taxon>
        <taxon>asterids</taxon>
        <taxon>campanulids</taxon>
        <taxon>Asterales</taxon>
        <taxon>Asteraceae</taxon>
        <taxon>Asteroideae</taxon>
        <taxon>Anthemideae</taxon>
        <taxon>Anthemidinae</taxon>
        <taxon>Tanacetum</taxon>
    </lineage>
</organism>
<accession>A0A699H0I4</accession>
<gene>
    <name evidence="3" type="ORF">Tci_284633</name>
</gene>
<evidence type="ECO:0000259" key="2">
    <source>
        <dbReference type="Pfam" id="PF00078"/>
    </source>
</evidence>
<dbReference type="CDD" id="cd01650">
    <property type="entry name" value="RT_nLTR_like"/>
    <property type="match status" value="1"/>
</dbReference>
<protein>
    <submittedName>
        <fullName evidence="3">Cysteine-rich receptor-like protein kinase</fullName>
    </submittedName>
</protein>
<dbReference type="InterPro" id="IPR043502">
    <property type="entry name" value="DNA/RNA_pol_sf"/>
</dbReference>
<keyword evidence="3" id="KW-0418">Kinase</keyword>
<dbReference type="PANTHER" id="PTHR46890:SF50">
    <property type="entry name" value="RNA-DIRECTED DNA POLYMERASE, EUKARYOTA, REVERSE TRANSCRIPTASE ZINC-BINDING DOMAIN PROTEIN-RELATED"/>
    <property type="match status" value="1"/>
</dbReference>
<dbReference type="SUPFAM" id="SSF56672">
    <property type="entry name" value="DNA/RNA polymerases"/>
    <property type="match status" value="1"/>
</dbReference>
<evidence type="ECO:0000256" key="1">
    <source>
        <dbReference type="SAM" id="MobiDB-lite"/>
    </source>
</evidence>
<dbReference type="PANTHER" id="PTHR46890">
    <property type="entry name" value="NON-LTR RETROLELEMENT REVERSE TRANSCRIPTASE-LIKE PROTEIN-RELATED"/>
    <property type="match status" value="1"/>
</dbReference>
<dbReference type="Pfam" id="PF00078">
    <property type="entry name" value="RVT_1"/>
    <property type="match status" value="1"/>
</dbReference>
<feature type="region of interest" description="Disordered" evidence="1">
    <location>
        <begin position="39"/>
        <end position="61"/>
    </location>
</feature>
<proteinExistence type="predicted"/>
<dbReference type="GO" id="GO:0016301">
    <property type="term" value="F:kinase activity"/>
    <property type="evidence" value="ECO:0007669"/>
    <property type="project" value="UniProtKB-KW"/>
</dbReference>
<dbReference type="InterPro" id="IPR000477">
    <property type="entry name" value="RT_dom"/>
</dbReference>
<dbReference type="InterPro" id="IPR052343">
    <property type="entry name" value="Retrotransposon-Effector_Assoc"/>
</dbReference>
<comment type="caution">
    <text evidence="3">The sequence shown here is derived from an EMBL/GenBank/DDBJ whole genome shotgun (WGS) entry which is preliminary data.</text>
</comment>
<name>A0A699H0I4_TANCI</name>
<sequence length="769" mass="87822">MGYGRSMEDRCLRSTGRSLETIWIDKYKLRVFKAKDRKDKLDGSKGENGRNGGGAHRPYQRQGVIEHINERDERLYSHVVQKYYNIKKGSDQYEMNSERDGFKEQEEASMIKSARVIEVEQPDEHVNNIMEGSIIGKVKKLEYLEKIHMFLQMEGIENVLVKYNVGGLDIMLVFEKTKTVHNIMMNIDHDIRQWLENTCKGGDYNKRVGRLTWLNIIEVPVAWWCEALFRRIACNEMGCYYRNGKLYRCNWEGDGAYYGNWVDTRRKKVAEVNGNLSGDGAINSDEYKVTHVESSGASSKDKESTEVSSKNLGESVNSDRVRVIGEMLGVVWEKKKSGNIPIQQIDDQWIEDVLGSRNFGYMQVEAKGRPGGLLLVWDSNVFSIGQAAGNDNYLTVKGNWKGKAGDVAFVNVYGPHPASKKGELWNKLEDMINGFKGIIKGDLVSVIQWFWKTGEISRGCNTSFVTLIPKSSDPIGLGDYRPISLIGFYYKIIAKLLAERIKVVMGKLVGEVKNAFVKGRYILDGVLTVNKTVRYIKNARKKCLLLKVDFEKAYDSLNWDFLLEVLKVIWFGSKWRKWVEACLTSASISVLVNGSPTKEFNMGRQVRQGDPLSPFLFILAAEGLNVIMGAVDKGLYRGVWVGDHKLRDRFPRLYYLERCKEAKIVDRGRWIDGEWKLAWEWTWEPRGRGGGELEELESTLHNIIIDSSFRDTYPLSLSFDFVFMSDIFKSLSFSLDRLCHLAISCLDQHAHTLHHLESLLTSPSIDLIS</sequence>
<reference evidence="3" key="1">
    <citation type="journal article" date="2019" name="Sci. Rep.">
        <title>Draft genome of Tanacetum cinerariifolium, the natural source of mosquito coil.</title>
        <authorList>
            <person name="Yamashiro T."/>
            <person name="Shiraishi A."/>
            <person name="Satake H."/>
            <person name="Nakayama K."/>
        </authorList>
    </citation>
    <scope>NUCLEOTIDE SEQUENCE</scope>
</reference>
<keyword evidence="3" id="KW-0675">Receptor</keyword>
<feature type="domain" description="Reverse transcriptase" evidence="2">
    <location>
        <begin position="468"/>
        <end position="622"/>
    </location>
</feature>
<evidence type="ECO:0000313" key="3">
    <source>
        <dbReference type="EMBL" id="GEX12658.1"/>
    </source>
</evidence>
<feature type="region of interest" description="Disordered" evidence="1">
    <location>
        <begin position="293"/>
        <end position="313"/>
    </location>
</feature>
<feature type="compositionally biased region" description="Basic and acidic residues" evidence="1">
    <location>
        <begin position="39"/>
        <end position="48"/>
    </location>
</feature>